<accession>A0A022QGS7</accession>
<protein>
    <submittedName>
        <fullName evidence="1">Uncharacterized protein</fullName>
    </submittedName>
</protein>
<dbReference type="AlphaFoldDB" id="A0A022QGS7"/>
<dbReference type="Proteomes" id="UP000030748">
    <property type="component" value="Unassembled WGS sequence"/>
</dbReference>
<name>A0A022QGS7_ERYGU</name>
<sequence>MECIFSSLHSSRRRAMKLSALVFTSGLGQVIVGPPPVESIPSADLTDMTSSASSGSGELQRELFSLWILTKSPCAMNLVAFILNGGGGGGSGISGDGGAMVVLSWYCALGFVGRGGFPVLIWRRRGGSGGGGGGGAGGGPVMAFLLKRLLLPPFLNRELSIDEGGGGGGGVGGAVDDD</sequence>
<evidence type="ECO:0000313" key="1">
    <source>
        <dbReference type="EMBL" id="EYU26423.1"/>
    </source>
</evidence>
<keyword evidence="2" id="KW-1185">Reference proteome</keyword>
<gene>
    <name evidence="1" type="ORF">MIMGU_mgv1a0137732mg</name>
</gene>
<proteinExistence type="predicted"/>
<reference evidence="1 2" key="1">
    <citation type="journal article" date="2013" name="Proc. Natl. Acad. Sci. U.S.A.">
        <title>Fine-scale variation in meiotic recombination in Mimulus inferred from population shotgun sequencing.</title>
        <authorList>
            <person name="Hellsten U."/>
            <person name="Wright K.M."/>
            <person name="Jenkins J."/>
            <person name="Shu S."/>
            <person name="Yuan Y."/>
            <person name="Wessler S.R."/>
            <person name="Schmutz J."/>
            <person name="Willis J.H."/>
            <person name="Rokhsar D.S."/>
        </authorList>
    </citation>
    <scope>NUCLEOTIDE SEQUENCE [LARGE SCALE GENOMIC DNA]</scope>
    <source>
        <strain evidence="2">cv. DUN x IM62</strain>
    </source>
</reference>
<evidence type="ECO:0000313" key="2">
    <source>
        <dbReference type="Proteomes" id="UP000030748"/>
    </source>
</evidence>
<feature type="non-terminal residue" evidence="1">
    <location>
        <position position="178"/>
    </location>
</feature>
<dbReference type="EMBL" id="KI631673">
    <property type="protein sequence ID" value="EYU26423.1"/>
    <property type="molecule type" value="Genomic_DNA"/>
</dbReference>
<organism evidence="1 2">
    <name type="scientific">Erythranthe guttata</name>
    <name type="common">Yellow monkey flower</name>
    <name type="synonym">Mimulus guttatus</name>
    <dbReference type="NCBI Taxonomy" id="4155"/>
    <lineage>
        <taxon>Eukaryota</taxon>
        <taxon>Viridiplantae</taxon>
        <taxon>Streptophyta</taxon>
        <taxon>Embryophyta</taxon>
        <taxon>Tracheophyta</taxon>
        <taxon>Spermatophyta</taxon>
        <taxon>Magnoliopsida</taxon>
        <taxon>eudicotyledons</taxon>
        <taxon>Gunneridae</taxon>
        <taxon>Pentapetalae</taxon>
        <taxon>asterids</taxon>
        <taxon>lamiids</taxon>
        <taxon>Lamiales</taxon>
        <taxon>Phrymaceae</taxon>
        <taxon>Erythranthe</taxon>
    </lineage>
</organism>